<dbReference type="Pfam" id="PF13614">
    <property type="entry name" value="AAA_31"/>
    <property type="match status" value="1"/>
</dbReference>
<dbReference type="EMBL" id="JAVDUI010000001">
    <property type="protein sequence ID" value="MDR6891340.1"/>
    <property type="molecule type" value="Genomic_DNA"/>
</dbReference>
<keyword evidence="3" id="KW-1185">Reference proteome</keyword>
<name>A0AAE4C7D6_9MICC</name>
<evidence type="ECO:0000313" key="3">
    <source>
        <dbReference type="Proteomes" id="UP001247307"/>
    </source>
</evidence>
<dbReference type="CDD" id="cd02042">
    <property type="entry name" value="ParAB_family"/>
    <property type="match status" value="1"/>
</dbReference>
<dbReference type="Gene3D" id="3.40.50.300">
    <property type="entry name" value="P-loop containing nucleotide triphosphate hydrolases"/>
    <property type="match status" value="1"/>
</dbReference>
<dbReference type="InterPro" id="IPR025669">
    <property type="entry name" value="AAA_dom"/>
</dbReference>
<organism evidence="2 3">
    <name type="scientific">Falsarthrobacter nasiphocae</name>
    <dbReference type="NCBI Taxonomy" id="189863"/>
    <lineage>
        <taxon>Bacteria</taxon>
        <taxon>Bacillati</taxon>
        <taxon>Actinomycetota</taxon>
        <taxon>Actinomycetes</taxon>
        <taxon>Micrococcales</taxon>
        <taxon>Micrococcaceae</taxon>
        <taxon>Falsarthrobacter</taxon>
    </lineage>
</organism>
<evidence type="ECO:0000259" key="1">
    <source>
        <dbReference type="Pfam" id="PF13614"/>
    </source>
</evidence>
<evidence type="ECO:0000313" key="2">
    <source>
        <dbReference type="EMBL" id="MDR6891340.1"/>
    </source>
</evidence>
<sequence length="260" mass="28482">MSSLKGGVGKTSVTSGLASAALAAGLKTLVIDLDPHADLSTALGLPAGQGTPVGELLRRPKKHDLRDHVRTAPWVSIASAKNKEDKRLVLDVLAGSSASALFDRPDLSRRDLHRLETLVAKIDGYDLVLIDCPPSFSGLTRMAWVTSDDVVLVAEPGLFSVAGTERTLRALKLFMAEYAPSITGTHVVANRIRDDFPEHAYRLKEMREMFADHLIEPALPELHEWQQVQGAAYPIHQWPTRTARAAAQRFDTLLAQLRRV</sequence>
<dbReference type="PANTHER" id="PTHR13696">
    <property type="entry name" value="P-LOOP CONTAINING NUCLEOSIDE TRIPHOSPHATE HYDROLASE"/>
    <property type="match status" value="1"/>
</dbReference>
<dbReference type="AlphaFoldDB" id="A0AAE4C7D6"/>
<protein>
    <submittedName>
        <fullName evidence="2">Cellulose biosynthesis protein BcsQ</fullName>
    </submittedName>
</protein>
<gene>
    <name evidence="2" type="ORF">J2S35_000280</name>
</gene>
<dbReference type="Proteomes" id="UP001247307">
    <property type="component" value="Unassembled WGS sequence"/>
</dbReference>
<comment type="caution">
    <text evidence="2">The sequence shown here is derived from an EMBL/GenBank/DDBJ whole genome shotgun (WGS) entry which is preliminary data.</text>
</comment>
<accession>A0AAE4C7D6</accession>
<dbReference type="InterPro" id="IPR027417">
    <property type="entry name" value="P-loop_NTPase"/>
</dbReference>
<dbReference type="InterPro" id="IPR050678">
    <property type="entry name" value="DNA_Partitioning_ATPase"/>
</dbReference>
<dbReference type="SUPFAM" id="SSF52540">
    <property type="entry name" value="P-loop containing nucleoside triphosphate hydrolases"/>
    <property type="match status" value="1"/>
</dbReference>
<reference evidence="2" key="1">
    <citation type="submission" date="2023-07" db="EMBL/GenBank/DDBJ databases">
        <title>Sequencing the genomes of 1000 actinobacteria strains.</title>
        <authorList>
            <person name="Klenk H.-P."/>
        </authorList>
    </citation>
    <scope>NUCLEOTIDE SEQUENCE</scope>
    <source>
        <strain evidence="2">DSM 13988</strain>
    </source>
</reference>
<dbReference type="PANTHER" id="PTHR13696:SF52">
    <property type="entry name" value="PARA FAMILY PROTEIN CT_582"/>
    <property type="match status" value="1"/>
</dbReference>
<feature type="domain" description="AAA" evidence="1">
    <location>
        <begin position="2"/>
        <end position="180"/>
    </location>
</feature>
<proteinExistence type="predicted"/>